<dbReference type="STRING" id="298654.FraEuI1c_6405"/>
<dbReference type="GO" id="GO:0004029">
    <property type="term" value="F:aldehyde dehydrogenase (NAD+) activity"/>
    <property type="evidence" value="ECO:0007669"/>
    <property type="project" value="TreeGrafter"/>
</dbReference>
<dbReference type="EMBL" id="CP002299">
    <property type="protein sequence ID" value="ADP84387.1"/>
    <property type="molecule type" value="Genomic_DNA"/>
</dbReference>
<proteinExistence type="predicted"/>
<gene>
    <name evidence="2" type="ordered locus">FraEuI1c_6405</name>
</gene>
<dbReference type="Gene3D" id="3.40.50.720">
    <property type="entry name" value="NAD(P)-binding Rossmann-like Domain"/>
    <property type="match status" value="1"/>
</dbReference>
<dbReference type="KEGG" id="fri:FraEuI1c_6405"/>
<dbReference type="InParanoid" id="E3J723"/>
<protein>
    <submittedName>
        <fullName evidence="2">NAD-dependent epimerase/dehydratase</fullName>
    </submittedName>
</protein>
<evidence type="ECO:0000313" key="2">
    <source>
        <dbReference type="EMBL" id="ADP84387.1"/>
    </source>
</evidence>
<dbReference type="GO" id="GO:0005737">
    <property type="term" value="C:cytoplasm"/>
    <property type="evidence" value="ECO:0007669"/>
    <property type="project" value="TreeGrafter"/>
</dbReference>
<keyword evidence="3" id="KW-1185">Reference proteome</keyword>
<dbReference type="InterPro" id="IPR036291">
    <property type="entry name" value="NAD(P)-bd_dom_sf"/>
</dbReference>
<reference evidence="2 3" key="1">
    <citation type="submission" date="2010-10" db="EMBL/GenBank/DDBJ databases">
        <title>Complete sequence of Frankia sp. EuI1c.</title>
        <authorList>
            <consortium name="US DOE Joint Genome Institute"/>
            <person name="Lucas S."/>
            <person name="Copeland A."/>
            <person name="Lapidus A."/>
            <person name="Cheng J.-F."/>
            <person name="Bruce D."/>
            <person name="Goodwin L."/>
            <person name="Pitluck S."/>
            <person name="Chertkov O."/>
            <person name="Detter J.C."/>
            <person name="Han C."/>
            <person name="Tapia R."/>
            <person name="Land M."/>
            <person name="Hauser L."/>
            <person name="Jeffries C."/>
            <person name="Kyrpides N."/>
            <person name="Ivanova N."/>
            <person name="Mikhailova N."/>
            <person name="Beauchemin N."/>
            <person name="Sen A."/>
            <person name="Sur S.A."/>
            <person name="Gtari M."/>
            <person name="Wall L."/>
            <person name="Tisa L."/>
            <person name="Woyke T."/>
        </authorList>
    </citation>
    <scope>NUCLEOTIDE SEQUENCE [LARGE SCALE GENOMIC DNA]</scope>
    <source>
        <strain evidence="3">DSM 45817 / CECT 9037 / EuI1c</strain>
    </source>
</reference>
<name>E3J723_PSEI1</name>
<feature type="domain" description="NAD-dependent epimerase/dehydratase" evidence="1">
    <location>
        <begin position="18"/>
        <end position="242"/>
    </location>
</feature>
<evidence type="ECO:0000259" key="1">
    <source>
        <dbReference type="Pfam" id="PF01370"/>
    </source>
</evidence>
<dbReference type="FunCoup" id="E3J723">
    <property type="interactions" value="21"/>
</dbReference>
<dbReference type="HOGENOM" id="CLU_007383_6_0_11"/>
<accession>E3J723</accession>
<dbReference type="Pfam" id="PF01370">
    <property type="entry name" value="Epimerase"/>
    <property type="match status" value="1"/>
</dbReference>
<dbReference type="InterPro" id="IPR001509">
    <property type="entry name" value="Epimerase_deHydtase"/>
</dbReference>
<dbReference type="Proteomes" id="UP000002484">
    <property type="component" value="Chromosome"/>
</dbReference>
<dbReference type="PANTHER" id="PTHR48079">
    <property type="entry name" value="PROTEIN YEEZ"/>
    <property type="match status" value="1"/>
</dbReference>
<dbReference type="AlphaFoldDB" id="E3J723"/>
<dbReference type="PANTHER" id="PTHR48079:SF6">
    <property type="entry name" value="NAD(P)-BINDING DOMAIN-CONTAINING PROTEIN-RELATED"/>
    <property type="match status" value="1"/>
</dbReference>
<evidence type="ECO:0000313" key="3">
    <source>
        <dbReference type="Proteomes" id="UP000002484"/>
    </source>
</evidence>
<dbReference type="InterPro" id="IPR051783">
    <property type="entry name" value="NAD(P)-dependent_oxidoreduct"/>
</dbReference>
<sequence length="344" mass="37964">MADERGSEGMSFVVDRQLVMGASGFLGSHVTRQLVERGDDVRVWIRRSSSTRAFDDLPVQRCYGELTDDEAMREAMRDVDTVFYCVVDARAWLRDPAPLFATNVDGLRHALDAALEMKVRRFVFCSTVGTIGVSTDGLADEELPHNWMHLGGPYIRARVAAEELVLEYCRQRGLPGIVMNVSTTYGAPDFGSPHGRMVSDAALGKLPIYFGNASMEVVGITDAAAAFLLAGQKGRVGERYIISESFMSWQELVTTAAEAVGTRPPRFGIPIGVMKVFGRLGDLGGRVLRRDMVMTSVTVRLMHFMSPLDHGKASRELDWHPAPTRDSIRAAAKYYVEQERAAAK</sequence>
<dbReference type="eggNOG" id="COG0451">
    <property type="taxonomic scope" value="Bacteria"/>
</dbReference>
<organism evidence="2 3">
    <name type="scientific">Pseudofrankia inefficax (strain DSM 45817 / CECT 9037 / DDB 130130 / EuI1c)</name>
    <name type="common">Frankia inefficax</name>
    <dbReference type="NCBI Taxonomy" id="298654"/>
    <lineage>
        <taxon>Bacteria</taxon>
        <taxon>Bacillati</taxon>
        <taxon>Actinomycetota</taxon>
        <taxon>Actinomycetes</taxon>
        <taxon>Frankiales</taxon>
        <taxon>Frankiaceae</taxon>
        <taxon>Pseudofrankia</taxon>
    </lineage>
</organism>
<dbReference type="SUPFAM" id="SSF51735">
    <property type="entry name" value="NAD(P)-binding Rossmann-fold domains"/>
    <property type="match status" value="1"/>
</dbReference>